<dbReference type="KEGG" id="cvc:BKX93_03890"/>
<dbReference type="Pfam" id="PF10995">
    <property type="entry name" value="CBP_BcsE"/>
    <property type="match status" value="1"/>
</dbReference>
<proteinExistence type="predicted"/>
<dbReference type="EMBL" id="CP017707">
    <property type="protein sequence ID" value="AOZ49224.1"/>
    <property type="molecule type" value="Genomic_DNA"/>
</dbReference>
<evidence type="ECO:0000256" key="1">
    <source>
        <dbReference type="NCBIfam" id="TIGR03369"/>
    </source>
</evidence>
<dbReference type="AlphaFoldDB" id="A0A1D9LDG1"/>
<dbReference type="Proteomes" id="UP000178776">
    <property type="component" value="Chromosome"/>
</dbReference>
<sequence>MIREQNTAMDISQSLGIEGLPPSAAALNCGALYLVASPDSGLAQALLFSNLPATGSQPLLCVSRQQPAPQQDTVWLDRRIHAGNLQLLSPRRLRKPSLHLTSACLDELARCRKTLQPPAGGMTVALDHAEDYLPLQQPASARRALQACGDWAARHGHALLLLLDSSRLDAAALATLSQLGRDCAGMAYAAQLGNGLYSWQISHWLGAPHRETARLRVLEMSQRHTLSAQTEIGDRDGSADGGAEHAARLATDALQVLATSAALSGHAPPTPQWRAFDDLPRLLEAARDAVAATVLLDTASAKKETLGQAVAQLRRQNGRLLKIMVREVGNRRLRQNEEQLLLRLGANAVLPAELRFASLAGIIHSLRQAVYQGGGVEAEALHAASHPEADRGYLPPARFVEMVENAVQRSRAIDVSNMLIQLQPALGATPAELLALGRFQRAGDLCTADRGHAYLFLFACRESDADAALGNLFRMPIGEVAQSEVRSADSDSILLALSQLARQPGFDQLPDLSHQLSDEPHLRESRHAYAAPVLQRAPLRRHSGQ</sequence>
<dbReference type="NCBIfam" id="TIGR03369">
    <property type="entry name" value="cellulose_bcsE"/>
    <property type="match status" value="1"/>
</dbReference>
<dbReference type="STRING" id="1108595.BKX93_03890"/>
<evidence type="ECO:0000313" key="3">
    <source>
        <dbReference type="Proteomes" id="UP000178776"/>
    </source>
</evidence>
<accession>A0A1D9LDG1</accession>
<dbReference type="GO" id="GO:0035438">
    <property type="term" value="F:cyclic-di-GMP binding"/>
    <property type="evidence" value="ECO:0007669"/>
    <property type="project" value="InterPro"/>
</dbReference>
<reference evidence="2 3" key="1">
    <citation type="submission" date="2016-10" db="EMBL/GenBank/DDBJ databases">
        <title>Chromobacterium muskegensis sp. nov., an insecticidal bacterium isolated from Sphagnum bogs.</title>
        <authorList>
            <person name="Sparks M.E."/>
            <person name="Blackburn M.B."/>
            <person name="Gundersen-Rindal D.E."/>
            <person name="Mitchell A."/>
            <person name="Farrar R."/>
            <person name="Kuhar D."/>
        </authorList>
    </citation>
    <scope>NUCLEOTIDE SEQUENCE [LARGE SCALE GENOMIC DNA]</scope>
    <source>
        <strain evidence="2 3">21-1</strain>
    </source>
</reference>
<gene>
    <name evidence="2" type="ORF">BKX93_03890</name>
</gene>
<protein>
    <recommendedName>
        <fullName evidence="1">Cellulose biosynthesis protein BcsE</fullName>
    </recommendedName>
</protein>
<name>A0A1D9LDG1_9NEIS</name>
<evidence type="ECO:0000313" key="2">
    <source>
        <dbReference type="EMBL" id="AOZ49224.1"/>
    </source>
</evidence>
<dbReference type="InterPro" id="IPR017745">
    <property type="entry name" value="BcsE"/>
</dbReference>
<organism evidence="2 3">
    <name type="scientific">Chromobacterium vaccinii</name>
    <dbReference type="NCBI Taxonomy" id="1108595"/>
    <lineage>
        <taxon>Bacteria</taxon>
        <taxon>Pseudomonadati</taxon>
        <taxon>Pseudomonadota</taxon>
        <taxon>Betaproteobacteria</taxon>
        <taxon>Neisseriales</taxon>
        <taxon>Chromobacteriaceae</taxon>
        <taxon>Chromobacterium</taxon>
    </lineage>
</organism>